<organism evidence="1 2">
    <name type="scientific">Nitrococcus mobilis Nb-231</name>
    <dbReference type="NCBI Taxonomy" id="314278"/>
    <lineage>
        <taxon>Bacteria</taxon>
        <taxon>Pseudomonadati</taxon>
        <taxon>Pseudomonadota</taxon>
        <taxon>Gammaproteobacteria</taxon>
        <taxon>Chromatiales</taxon>
        <taxon>Ectothiorhodospiraceae</taxon>
        <taxon>Nitrococcus</taxon>
    </lineage>
</organism>
<comment type="caution">
    <text evidence="1">The sequence shown here is derived from an EMBL/GenBank/DDBJ whole genome shotgun (WGS) entry which is preliminary data.</text>
</comment>
<protein>
    <submittedName>
        <fullName evidence="1">Uncharacterized protein</fullName>
    </submittedName>
</protein>
<reference evidence="1 2" key="1">
    <citation type="submission" date="2006-02" db="EMBL/GenBank/DDBJ databases">
        <authorList>
            <person name="Waterbury J."/>
            <person name="Ferriera S."/>
            <person name="Johnson J."/>
            <person name="Kravitz S."/>
            <person name="Halpern A."/>
            <person name="Remington K."/>
            <person name="Beeson K."/>
            <person name="Tran B."/>
            <person name="Rogers Y.-H."/>
            <person name="Friedman R."/>
            <person name="Venter J.C."/>
        </authorList>
    </citation>
    <scope>NUCLEOTIDE SEQUENCE [LARGE SCALE GENOMIC DNA]</scope>
    <source>
        <strain evidence="1 2">Nb-231</strain>
    </source>
</reference>
<dbReference type="EMBL" id="AAOF01000001">
    <property type="protein sequence ID" value="EAR23275.1"/>
    <property type="molecule type" value="Genomic_DNA"/>
</dbReference>
<gene>
    <name evidence="1" type="ORF">NB231_15683</name>
</gene>
<name>A4BLT7_9GAMM</name>
<dbReference type="HOGENOM" id="CLU_2808079_0_0_6"/>
<dbReference type="STRING" id="314278.NB231_15683"/>
<sequence length="67" mass="7890">MSEMMFIDVLRRHLETLPEDQTGWLAALRNRYVGCALCHLLADAIPDKAHQLPDVFDYIERFYNPRI</sequence>
<evidence type="ECO:0000313" key="1">
    <source>
        <dbReference type="EMBL" id="EAR23275.1"/>
    </source>
</evidence>
<dbReference type="Proteomes" id="UP000003374">
    <property type="component" value="Unassembled WGS sequence"/>
</dbReference>
<accession>A4BLT7</accession>
<dbReference type="AlphaFoldDB" id="A4BLT7"/>
<keyword evidence="2" id="KW-1185">Reference proteome</keyword>
<evidence type="ECO:0000313" key="2">
    <source>
        <dbReference type="Proteomes" id="UP000003374"/>
    </source>
</evidence>
<proteinExistence type="predicted"/>